<dbReference type="FunFam" id="3.40.50.300:FF:000815">
    <property type="entry name" value="Dynein heavy chain 2, axonemal"/>
    <property type="match status" value="1"/>
</dbReference>
<keyword evidence="6" id="KW-0547">Nucleotide-binding</keyword>
<evidence type="ECO:0000256" key="9">
    <source>
        <dbReference type="ARBA" id="ARBA00022846"/>
    </source>
</evidence>
<dbReference type="GO" id="GO:0008569">
    <property type="term" value="F:minus-end-directed microtubule motor activity"/>
    <property type="evidence" value="ECO:0007669"/>
    <property type="project" value="InterPro"/>
</dbReference>
<dbReference type="Gene3D" id="1.20.920.30">
    <property type="match status" value="1"/>
</dbReference>
<feature type="non-terminal residue" evidence="24">
    <location>
        <position position="4786"/>
    </location>
</feature>
<keyword evidence="3" id="KW-0963">Cytoplasm</keyword>
<dbReference type="Pfam" id="PF12781">
    <property type="entry name" value="AAA_9"/>
    <property type="match status" value="1"/>
</dbReference>
<evidence type="ECO:0000256" key="16">
    <source>
        <dbReference type="ARBA" id="ARBA00053635"/>
    </source>
</evidence>
<evidence type="ECO:0000256" key="20">
    <source>
        <dbReference type="ARBA" id="ARBA00082099"/>
    </source>
</evidence>
<evidence type="ECO:0000259" key="23">
    <source>
        <dbReference type="SMART" id="SM00382"/>
    </source>
</evidence>
<dbReference type="Gene3D" id="1.10.472.130">
    <property type="match status" value="1"/>
</dbReference>
<dbReference type="InterPro" id="IPR042222">
    <property type="entry name" value="Dynein_2_N"/>
</dbReference>
<comment type="subcellular location">
    <subcellularLocation>
        <location evidence="1">Cytoplasm</location>
        <location evidence="1">Cytoskeleton</location>
        <location evidence="1">Flagellum axoneme</location>
    </subcellularLocation>
</comment>
<reference evidence="24" key="1">
    <citation type="journal article" date="2021" name="Evol. Appl.">
        <title>The genome of the Pyrenean desman and the effects of bottlenecks and inbreeding on the genomic landscape of an endangered species.</title>
        <authorList>
            <person name="Escoda L."/>
            <person name="Castresana J."/>
        </authorList>
    </citation>
    <scope>NUCLEOTIDE SEQUENCE</scope>
    <source>
        <strain evidence="24">IBE-C5619</strain>
    </source>
</reference>
<dbReference type="FunFam" id="1.10.8.720:FF:000008">
    <property type="entry name" value="Dynein axonemal heavy chain 2"/>
    <property type="match status" value="1"/>
</dbReference>
<evidence type="ECO:0000256" key="4">
    <source>
        <dbReference type="ARBA" id="ARBA00022701"/>
    </source>
</evidence>
<evidence type="ECO:0000256" key="13">
    <source>
        <dbReference type="ARBA" id="ARBA00023175"/>
    </source>
</evidence>
<dbReference type="FunFam" id="3.20.180.20:FF:000003">
    <property type="entry name" value="Dynein heavy chain 12, axonemal"/>
    <property type="match status" value="1"/>
</dbReference>
<dbReference type="SMART" id="SM00382">
    <property type="entry name" value="AAA"/>
    <property type="match status" value="2"/>
</dbReference>
<dbReference type="Gene3D" id="1.10.287.2620">
    <property type="match status" value="1"/>
</dbReference>
<dbReference type="GO" id="GO:0051959">
    <property type="term" value="F:dynein light intermediate chain binding"/>
    <property type="evidence" value="ECO:0007669"/>
    <property type="project" value="InterPro"/>
</dbReference>
<dbReference type="OrthoDB" id="10251809at2759"/>
<proteinExistence type="inferred from homology"/>
<dbReference type="InterPro" id="IPR013602">
    <property type="entry name" value="Dynein_heavy_linker"/>
</dbReference>
<organism evidence="24 25">
    <name type="scientific">Galemys pyrenaicus</name>
    <name type="common">Iberian desman</name>
    <name type="synonym">Pyrenean desman</name>
    <dbReference type="NCBI Taxonomy" id="202257"/>
    <lineage>
        <taxon>Eukaryota</taxon>
        <taxon>Metazoa</taxon>
        <taxon>Chordata</taxon>
        <taxon>Craniata</taxon>
        <taxon>Vertebrata</taxon>
        <taxon>Euteleostomi</taxon>
        <taxon>Mammalia</taxon>
        <taxon>Eutheria</taxon>
        <taxon>Laurasiatheria</taxon>
        <taxon>Eulipotyphla</taxon>
        <taxon>Talpidae</taxon>
        <taxon>Galemys</taxon>
    </lineage>
</organism>
<dbReference type="InterPro" id="IPR056759">
    <property type="entry name" value="DYH2-5-8_CC"/>
</dbReference>
<keyword evidence="25" id="KW-1185">Reference proteome</keyword>
<keyword evidence="14" id="KW-0206">Cytoskeleton</keyword>
<evidence type="ECO:0000256" key="18">
    <source>
        <dbReference type="ARBA" id="ARBA00071813"/>
    </source>
</evidence>
<keyword evidence="11 21" id="KW-0175">Coiled coil</keyword>
<sequence length="4786" mass="546345">QHPLLHTMGSPPQPPAWMEPTAPSLAISLRDLATSANEPRWRGAGRHLLDSFGMEPTDPGAGFSGFPVASSSPAPGPSDPDPDRGSGAGLLCACAEQAASAGLRLGSWPPPGAGLPWRRVLPTMSSKAEKKRLASGRQGARQGGSRRPGKVAQVAQPAEDTQVEETVQPEPQPLNEEPGRENAKRIIQFILNFLSTILDLSNFSHLPCPHLRLWMGKMTHPNSCNQFGSKPLFLSRAVLTGLADATWTEEHDAILENFIQDPSQSILTIFVDPCLGLKLELGMPVQTQNQIVYFIRQAPVPITAENIETTLQYGTVRGAYIPALLRLLNGVFVPQIFSNTTWPESIRNHFASHLHRFLACLTDTRYKLEGHTVLYIPTEALNMKPEVVVKDKELVQRLETAMIHWTRQIKEVLSAQETVETGENSGPLEEIEFWRNRCMDLSGISKQLVKEGVTHIESILRFAKSSYLAPFMKLAQQIQDGSQQAQSNLTFLSILKEPYQELTYMRPRDISSKLPKLISLIRIIWVNSPHYNTRERLTSLFRKVCDCQYHFARWEDGKQGPLPCFFGAQGPQITRNLLEIEDIFHKNLHMLRAVRGGILDVKNTSWHEDYNRFRAGIKDLEVMTQNLITSAFDLVRDVEHGVLLLDTFHRLAAREVPLPPRHLTPASLVLACGSSRSPPDTTLPPSCSSLCPMLPVPLFFPVSLVSSSPGALEERAVALLLDDSRRGPTSPGHAVTASLLQAIKRTYDKKAVDLYMLFNGELALVNRELSKKWPYLEAYMAHYSGQAYWMRILRRRLDRVMNCLSSAHFLPHIGTGEESIHTYQQMVQAIDELVRKTFQDWTATLDKDCIRRLDTPLLRISQEKAGMLDVNFDKSLLILFVEIDYWERLLFETPHYVVSVAERAEDLRILRENLLLVARDYNRIIAMLSPDEQALFKERIRFLDKKIHPGLKKLHWALKGASAFFITECRIHASKVQAIVNEFKASTLTIGWRAQEISESLLVRISGKRVYRDLEFEEDQREHRTAVQQKLVSLHQDVVTIMTNSYEVFKNDGPEIQQQWMLYTFRLDRMMEDALRLNVKWSLLELSKAINGDGKTTPNPLFRVLVILQNDVQGGMAKVEFSPTLQTLASVVNDIASHLFATISVFHHLPEILIKFKFIRDPIHAIVGEWTTERALGAGISELMKSILRGLEERDEDIRKIQAQISSGMSNNASLLQNYLKTWDMYREIWEINKDSFIRRYQRLNPPVSSFDADIARYTEVANNVQKEETVINIQFVLLDCSHLKFSLVQHCNEWQNKFTTLLKEMAARRLLELHAYLKENGDKISRPPQTLEELGVSLQLMETLQHDLPNLESQIPPIHEQFTILEKYEVPVHDNVLEMLESINGEWVTFQQVLLDSEQMLKKHKEKFKTGLIHAADDFKKKAHNLLEDFEFRGPFTSSVGHHAALDQIAQVRAMLNAMREEENSLRSNLGIFKIEQPISKDLQNLEKELDALQQVWEITRDWEENWNQCKTGQFLTLQTEAMEATAHGLFRRLTRLAKEYKDRNWDIIETTRSKIEQFRRTMPLISDLRNPALRERHWDQVRDEIQREFDQESESFTLEQIVELGMDQHVEKIGEISASATKELAIELALQNIAKTWDVIQLDIVPYKDKGHHRLRGTEEVFQALEDNQVSLSTMKASRFVKAFEKDVDHWERCLSLILEVIEMVLTVQRQWMYLENIFLGEDIRKQLPSESASFDQVNSNWKTIMDRMSKDSNALRSTHYPGLLDTLIEMNTILEDIQKSLDMYLETKRQIFPRFYFLSNDDLLEILGQSRNPEAVQPHLKKCFDNIKLLRMQKLGGPSSKWEALGMFSGDGEYVDFLHAVILEGPVESWLCEVERLMRMTLRDLLRNCRLALKKFLNKRDKWVKEWAGQMVITASQIQWTADVTKCLLTAKERGDKKILKVMKKKQVGRPASVGASAVRVEGGRRKTGVRIRDELVSILNKYSEAIRGHLTKIMRLKIVALVTIEIHARDVLEKLYKSGLLDTSAFDWLSQLRFYWEKDLDDCMIRQTNTQFQYSYEYLGNSGRLVITPLTDRCYMTLTTALHLHRGGSPKGPAGTGKTETVKDLGKALGIYVIVVNCSEGLDYKSMGRMYSGLAQTGAWGCFDEFNRINIEVLSVVAQQILSILSALAAGLSRFYFEGFEISLVWSCGIFITMNPGYAGRTELPENLKSMFRPIAMVVPDSTLIAEIILFAEGFGNCKALAKKVYTLYSLAVQQLSRQDHYDFGLRALTSLLRYAGKKRRLQPDMSDEEVLLLSMRDMNIAKLTSVDVPLFNAIMQDLFPNVELPVIDYGKLRETIEQEIRDMGLQITSFTVTKVIQLYETKNSRHSTMIVGCTGSGKTASWKILQSALTSLCRAGDPNFNIVREFPLNPKALSLGELYGEYDLSTNEWTDGILSSVMRTACADEKPDEKWILFDGPVDTLWIESMNSVMDDNKVLTLINGERIAMPEQVQGCPWKREQEGRGRARKWHSTTSSQRRVSLLFEVENLAVASPATVSRCGMVFTDYTDLGWKPYVQSWLEKRPKGEVEALQRMFEKFINKMLTFKKDNCRELVPLPEYSGIISLCKLYSVLATPENGVNPADGENYISMVELTFVFSMIWSVCASVDEEGRKKIDSYLREIEGSFPNKDTVYEYFVDPKVRSWTSFEEKLPKSWRYPPNSPFYKIVVPTVDTVRYNYLVSALVAKQNPILLVGPVGTGKTSIAQSVLQSLPSSHWSVLTVNMSAQTTSNNVQSIIESRVEKRTKGVYVPFGGKSMITFMDDLNMPAKDMFGSQPPLELLRLWIDYGFWYDRSKQTIKYIRDMFLMAAMGPPGGGRTVISPRLQSRFNIINMTFPTESQIIRIFGTMINQKLQDFEEEVKPIGIVVTEATLDMYNTVVQRFLPTPAKIHYLFNLRDISKVFQGMLRANKDFHDTKTSITRLWIHECFRVFSDRLVDATDMEAFVGILSDKLGSFFDLTFHNLCPNKRSPIFGDFLREPKVYEDLTDLTLLKTTMETALNEYNLSTAVVPMQLVLFREAVEHITRIVRVIGQPRGNMLLVGIGGSGRQSLARLASSICEYITFQIEVTKHYRKQEFRDDIKRLYFQAGVELKATSFLFVDTQIADESFLEDINNILSSGEVPNLYKTDEFEEIQNLIIDQARAEQVPETSDSLFTYLIERVRNNLHIILCLSPVGDPFRNWIRQYPALVNCTTINWFSEWPREALLEVAEKYLMGVDLGTQENIHRKVAQIFVTMHWSVAQYSQKMLLELRRYNYVTPTNYLELVSGYKKYEQELLAEKREELLNQANKLRTGLFKIDETREKVEVMSLELEDAKKKVAEFQKQCEEYLVIIVQQKREADEQQKAVTANSEKIAVEEIKCQALADNAQKDLEEALPALEEAMRALESLNKKDIGEIKSYGRPPAQVEMVMQAVMILRGNEPTWAEAKRQLGEQNFIKSLIHFDKDNISDKVLKKIGAYCAQPDFQPDIIGRVSLAAKSLCMWVRAMELYGRLYRVVEPKRMRMNAALAQLQEKQAALAEAQEKLQEVAEKLEMLKKQYDEKLAQKEELRKKSEEMELKLERAGMLVSGLAGEKARWEETVQGLEEDLGYLVGDCLLAAAFLSYMGPFLTNYRDEIVSQIWIKKIRELQVPCSPRFTFDNFLSNPTKVRDWNIQGLPSDNFSTENGIIVTRGNRWALMIDPQAQALKWIKNMEGNQGLQIIDLQMKDYLRILEKAIQFGHPVLLQNVPEYLDPTLNPVLNKSVARIGGRLLLRIADKEVEYNPNFRFYITTKLSNPHYSPETSAKTTIVNFAVKEQGLEAQLLGIVVRKERPELEEQKDTLVINIAAGKRKLKELEDEILRLLNEATGSLLDDVQLVNTLQTSKITATEVTEQLETSETTEINIDLAREVSPVPPAQAPPAVTTQLCSVDSRPLLALSPHPVPCPPPSLQAYRPCAQRASVLFFVLNDMGRIDPMYQFSLDAYISLFVLSIDKSHRSNKLEDRIDYLNEYHTYAVYRYTCRTLFERHKLLFSFQMCAKILETSGKLNMDEYNFFLRGGVVLDREGQMDNPCTGWLADAYWDNITELDKLTNFHGLMNSFEQYPRDWHLWYTNSAPEKAMLPGEWENACNEMQRMLIVRSLRQDRVSFCVTSFIVSNLGSRFIEPPVLNMKLVMEDSAPRTPLVFILSPGVDPTSALLQLAEQTGMAQRFHALSLGQGQAPIAAQLLREGVVQGHWVFLANCHLSLSWMPNLDKLVEQLQVEDPHPAFRLWLSSSPHPDFPISILQASIKMTTEPPKGLKANMTRLYQLITEPQFSRCSKPAKYKKLLFALCFFHSVLLERKKFLQLGWNIVYGFNDSDFEVSENLLSLYLDEYEETPWDALKYLIAGINYGGHVTDDWDRRLLITYINDYFNEQSLSTPFYRLSVLDTYFIPKDGSLGSYKEYISMLPSMDPPEVFGQHPNADVASQITEARTLFDTLLSLQPQITPIRAGAQSREEKVLELAADVKQKIPEMIDYEGTQKLLALDPSPLNVVLLQEIHRYNKLIDTILSSLTDLEKGIQGLIVMSTSLEEIFSCIFDAHAYPSQKPLAAWTRDLAMRVEQFELWASRARPPVIFWLSGFTFPTGFLTAVLQSSARQNNISVDSLSWEFIVSTVDDSNLVYPPKDGVWVRGLFLEGAGWDRKNSCLVEAEPMQLVCLMPTIHFRPAESRKKSAKGMYSCPCYYYPNRAGSTDRASFVIGIDLRSGTMTSDHWIKRGTALLMSLDS</sequence>
<dbReference type="Gene3D" id="6.10.140.1060">
    <property type="match status" value="1"/>
</dbReference>
<evidence type="ECO:0000256" key="17">
    <source>
        <dbReference type="ARBA" id="ARBA00064223"/>
    </source>
</evidence>
<dbReference type="Pfam" id="PF17852">
    <property type="entry name" value="Dynein_AAA_lid"/>
    <property type="match status" value="1"/>
</dbReference>
<keyword evidence="5" id="KW-0677">Repeat</keyword>
<evidence type="ECO:0000256" key="21">
    <source>
        <dbReference type="SAM" id="Coils"/>
    </source>
</evidence>
<dbReference type="InterPro" id="IPR041228">
    <property type="entry name" value="Dynein_C"/>
</dbReference>
<dbReference type="InterPro" id="IPR041466">
    <property type="entry name" value="Dynein_AAA5_ext"/>
</dbReference>
<dbReference type="FunFam" id="1.10.472.130:FF:000003">
    <property type="entry name" value="Dynein, axonemal, heavy chain 2"/>
    <property type="match status" value="1"/>
</dbReference>
<dbReference type="PANTHER" id="PTHR46532">
    <property type="entry name" value="MALE FERTILITY FACTOR KL5"/>
    <property type="match status" value="1"/>
</dbReference>
<comment type="caution">
    <text evidence="24">The sequence shown here is derived from an EMBL/GenBank/DDBJ whole genome shotgun (WGS) entry which is preliminary data.</text>
</comment>
<accession>A0A8J5ZVA0</accession>
<evidence type="ECO:0000256" key="15">
    <source>
        <dbReference type="ARBA" id="ARBA00023273"/>
    </source>
</evidence>
<dbReference type="FunFam" id="1.20.920.20:FF:000014">
    <property type="entry name" value="dynein heavy chain 2, axonemal"/>
    <property type="match status" value="1"/>
</dbReference>
<dbReference type="Pfam" id="PF12777">
    <property type="entry name" value="MT"/>
    <property type="match status" value="1"/>
</dbReference>
<dbReference type="Pfam" id="PF12780">
    <property type="entry name" value="AAA_8"/>
    <property type="match status" value="1"/>
</dbReference>
<dbReference type="Gene3D" id="1.10.8.720">
    <property type="entry name" value="Region D6 of dynein motor"/>
    <property type="match status" value="1"/>
</dbReference>
<dbReference type="Gene3D" id="1.10.8.710">
    <property type="match status" value="1"/>
</dbReference>
<dbReference type="FunFam" id="1.20.920.30:FF:000005">
    <property type="entry name" value="Dynein, axonemal, heavy chain 2"/>
    <property type="match status" value="1"/>
</dbReference>
<name>A0A8J5ZVA0_GALPY</name>
<evidence type="ECO:0000256" key="22">
    <source>
        <dbReference type="SAM" id="MobiDB-lite"/>
    </source>
</evidence>
<dbReference type="InterPro" id="IPR024317">
    <property type="entry name" value="Dynein_heavy_chain_D4_dom"/>
</dbReference>
<feature type="region of interest" description="Disordered" evidence="22">
    <location>
        <begin position="47"/>
        <end position="89"/>
    </location>
</feature>
<dbReference type="InterPro" id="IPR043160">
    <property type="entry name" value="Dynein_C_barrel"/>
</dbReference>
<dbReference type="InterPro" id="IPR024743">
    <property type="entry name" value="Dynein_HC_stalk"/>
</dbReference>
<dbReference type="FunFam" id="1.20.140.100:FF:000006">
    <property type="entry name" value="dynein heavy chain 2, axonemal"/>
    <property type="match status" value="1"/>
</dbReference>
<keyword evidence="7" id="KW-0802">TPR repeat</keyword>
<evidence type="ECO:0000256" key="3">
    <source>
        <dbReference type="ARBA" id="ARBA00022490"/>
    </source>
</evidence>
<comment type="function">
    <text evidence="16">As part of the axonemal inner dynein arm complex plays a central role in ciliary beat. Expressed in sperm flagellum, it is required for sperm motility. Dyneins are microtubule-based molecular motors possessing ATPase activities that can convert the chemical energy of ATP into relative sliding between adjacent microtubule doublets to generate ciliary bending.</text>
</comment>
<feature type="coiled-coil region" evidence="21">
    <location>
        <begin position="3542"/>
        <end position="3628"/>
    </location>
</feature>
<dbReference type="InterPro" id="IPR041589">
    <property type="entry name" value="DNAH3_AAA_lid_1"/>
</dbReference>
<dbReference type="Pfam" id="PF25007">
    <property type="entry name" value="DYH2-5-8_CC"/>
    <property type="match status" value="1"/>
</dbReference>
<dbReference type="Gene3D" id="1.20.1270.280">
    <property type="match status" value="1"/>
</dbReference>
<dbReference type="InterPro" id="IPR043157">
    <property type="entry name" value="Dynein_AAA1S"/>
</dbReference>
<dbReference type="Gene3D" id="3.40.50.300">
    <property type="entry name" value="P-loop containing nucleotide triphosphate hydrolases"/>
    <property type="match status" value="5"/>
</dbReference>
<feature type="compositionally biased region" description="Low complexity" evidence="22">
    <location>
        <begin position="135"/>
        <end position="145"/>
    </location>
</feature>
<evidence type="ECO:0000256" key="11">
    <source>
        <dbReference type="ARBA" id="ARBA00023054"/>
    </source>
</evidence>
<evidence type="ECO:0000256" key="14">
    <source>
        <dbReference type="ARBA" id="ARBA00023212"/>
    </source>
</evidence>
<dbReference type="EMBL" id="JAGFMF010012125">
    <property type="protein sequence ID" value="KAG8507135.1"/>
    <property type="molecule type" value="Genomic_DNA"/>
</dbReference>
<evidence type="ECO:0000313" key="25">
    <source>
        <dbReference type="Proteomes" id="UP000700334"/>
    </source>
</evidence>
<evidence type="ECO:0000256" key="8">
    <source>
        <dbReference type="ARBA" id="ARBA00022840"/>
    </source>
</evidence>
<dbReference type="GO" id="GO:0031514">
    <property type="term" value="C:motile cilium"/>
    <property type="evidence" value="ECO:0007669"/>
    <property type="project" value="UniProtKB-ARBA"/>
</dbReference>
<dbReference type="FunFam" id="3.40.50.300:FF:000044">
    <property type="entry name" value="Dynein heavy chain 5, axonemal"/>
    <property type="match status" value="1"/>
</dbReference>
<feature type="region of interest" description="Disordered" evidence="22">
    <location>
        <begin position="125"/>
        <end position="179"/>
    </location>
</feature>
<keyword evidence="15" id="KW-0966">Cell projection</keyword>
<dbReference type="InterPro" id="IPR035706">
    <property type="entry name" value="AAA_9"/>
</dbReference>
<dbReference type="Gene3D" id="3.20.180.20">
    <property type="entry name" value="Dynein heavy chain, N-terminal domain 2"/>
    <property type="match status" value="1"/>
</dbReference>
<dbReference type="CDD" id="cd00009">
    <property type="entry name" value="AAA"/>
    <property type="match status" value="1"/>
</dbReference>
<dbReference type="GO" id="GO:0005524">
    <property type="term" value="F:ATP binding"/>
    <property type="evidence" value="ECO:0007669"/>
    <property type="project" value="UniProtKB-KW"/>
</dbReference>
<dbReference type="FunFam" id="1.10.8.1220:FF:000001">
    <property type="entry name" value="Dynein axonemal heavy chain 5"/>
    <property type="match status" value="1"/>
</dbReference>
<evidence type="ECO:0000256" key="1">
    <source>
        <dbReference type="ARBA" id="ARBA00004611"/>
    </source>
</evidence>
<gene>
    <name evidence="24" type="ORF">J0S82_017074</name>
</gene>
<dbReference type="GO" id="GO:0005858">
    <property type="term" value="C:axonemal dynein complex"/>
    <property type="evidence" value="ECO:0007669"/>
    <property type="project" value="TreeGrafter"/>
</dbReference>
<feature type="coiled-coil region" evidence="21">
    <location>
        <begin position="3859"/>
        <end position="3886"/>
    </location>
</feature>
<dbReference type="FunFam" id="3.40.50.300:FF:000049">
    <property type="entry name" value="Dynein, axonemal, heavy chain 5"/>
    <property type="match status" value="1"/>
</dbReference>
<feature type="coiled-coil region" evidence="21">
    <location>
        <begin position="3339"/>
        <end position="3373"/>
    </location>
</feature>
<keyword evidence="12" id="KW-0969">Cilium</keyword>
<keyword evidence="8" id="KW-0067">ATP-binding</keyword>
<feature type="compositionally biased region" description="Low complexity" evidence="22">
    <location>
        <begin position="60"/>
        <end position="73"/>
    </location>
</feature>
<dbReference type="GO" id="GO:0005874">
    <property type="term" value="C:microtubule"/>
    <property type="evidence" value="ECO:0007669"/>
    <property type="project" value="UniProtKB-KW"/>
</dbReference>
<dbReference type="FunFam" id="1.20.1270.280:FF:000007">
    <property type="entry name" value="dynein heavy chain 2, axonemal"/>
    <property type="match status" value="1"/>
</dbReference>
<dbReference type="InterPro" id="IPR004273">
    <property type="entry name" value="Dynein_heavy_D6_P-loop"/>
</dbReference>
<dbReference type="InterPro" id="IPR035699">
    <property type="entry name" value="AAA_6"/>
</dbReference>
<dbReference type="Pfam" id="PF12774">
    <property type="entry name" value="AAA_6"/>
    <property type="match status" value="1"/>
</dbReference>
<evidence type="ECO:0000256" key="6">
    <source>
        <dbReference type="ARBA" id="ARBA00022741"/>
    </source>
</evidence>
<dbReference type="FunFam" id="3.40.50.300:FF:002141">
    <property type="entry name" value="Dynein heavy chain"/>
    <property type="match status" value="1"/>
</dbReference>
<feature type="domain" description="AAA+ ATPase" evidence="23">
    <location>
        <begin position="2090"/>
        <end position="2226"/>
    </location>
</feature>
<dbReference type="Gene3D" id="1.10.8.1220">
    <property type="match status" value="1"/>
</dbReference>
<dbReference type="GO" id="GO:0045505">
    <property type="term" value="F:dynein intermediate chain binding"/>
    <property type="evidence" value="ECO:0007669"/>
    <property type="project" value="InterPro"/>
</dbReference>
<dbReference type="Pfam" id="PF08393">
    <property type="entry name" value="DHC_N2"/>
    <property type="match status" value="1"/>
</dbReference>
<dbReference type="Pfam" id="PF18198">
    <property type="entry name" value="AAA_lid_11"/>
    <property type="match status" value="1"/>
</dbReference>
<keyword evidence="4" id="KW-0493">Microtubule</keyword>
<dbReference type="Gene3D" id="3.10.490.20">
    <property type="match status" value="1"/>
</dbReference>
<evidence type="ECO:0000256" key="19">
    <source>
        <dbReference type="ARBA" id="ARBA00078558"/>
    </source>
</evidence>
<dbReference type="InterPro" id="IPR026983">
    <property type="entry name" value="DHC"/>
</dbReference>
<feature type="domain" description="AAA+ ATPase" evidence="23">
    <location>
        <begin position="2729"/>
        <end position="2876"/>
    </location>
</feature>
<dbReference type="SUPFAM" id="SSF52540">
    <property type="entry name" value="P-loop containing nucleoside triphosphate hydrolases"/>
    <property type="match status" value="4"/>
</dbReference>
<keyword evidence="9" id="KW-0282">Flagellum</keyword>
<evidence type="ECO:0000256" key="2">
    <source>
        <dbReference type="ARBA" id="ARBA00008887"/>
    </source>
</evidence>
<feature type="region of interest" description="Disordered" evidence="22">
    <location>
        <begin position="1"/>
        <end position="20"/>
    </location>
</feature>
<dbReference type="InterPro" id="IPR003593">
    <property type="entry name" value="AAA+_ATPase"/>
</dbReference>
<dbReference type="InterPro" id="IPR042228">
    <property type="entry name" value="Dynein_linker_3"/>
</dbReference>
<evidence type="ECO:0000313" key="24">
    <source>
        <dbReference type="EMBL" id="KAG8507135.1"/>
    </source>
</evidence>
<dbReference type="InterPro" id="IPR041658">
    <property type="entry name" value="AAA_lid_11"/>
</dbReference>
<dbReference type="Proteomes" id="UP000700334">
    <property type="component" value="Unassembled WGS sequence"/>
</dbReference>
<evidence type="ECO:0000256" key="10">
    <source>
        <dbReference type="ARBA" id="ARBA00023017"/>
    </source>
</evidence>
<dbReference type="Pfam" id="PF03028">
    <property type="entry name" value="Dynein_heavy"/>
    <property type="match status" value="1"/>
</dbReference>
<dbReference type="GO" id="GO:0007018">
    <property type="term" value="P:microtubule-based movement"/>
    <property type="evidence" value="ECO:0007669"/>
    <property type="project" value="InterPro"/>
</dbReference>
<dbReference type="FunFam" id="3.40.50.300:FF:000153">
    <property type="entry name" value="Dynein axonemal heavy chain 1"/>
    <property type="match status" value="1"/>
</dbReference>
<comment type="subunit">
    <text evidence="17">Part of the axonemal inner dynein arm complex that consists of at least two heavy chains and a number of intermediate and light chains. Interacts with DNAI4.</text>
</comment>
<comment type="similarity">
    <text evidence="2">Belongs to the dynein heavy chain family.</text>
</comment>
<dbReference type="InterPro" id="IPR042219">
    <property type="entry name" value="AAA_lid_11_sf"/>
</dbReference>
<dbReference type="FunFam" id="1.10.8.710:FF:000001">
    <property type="entry name" value="Dynein axonemal heavy chain 2"/>
    <property type="match status" value="1"/>
</dbReference>
<keyword evidence="10" id="KW-0243">Dynein</keyword>
<dbReference type="Pfam" id="PF18199">
    <property type="entry name" value="Dynein_C"/>
    <property type="match status" value="1"/>
</dbReference>
<dbReference type="FunFam" id="3.10.490.20:FF:000008">
    <property type="entry name" value="dynein heavy chain 2, axonemal"/>
    <property type="match status" value="1"/>
</dbReference>
<dbReference type="Pfam" id="PF08385">
    <property type="entry name" value="DHC_N1"/>
    <property type="match status" value="3"/>
</dbReference>
<keyword evidence="13" id="KW-0505">Motor protein</keyword>
<protein>
    <recommendedName>
        <fullName evidence="18">Dynein axonemal heavy chain 2</fullName>
    </recommendedName>
    <alternativeName>
        <fullName evidence="20">Axonemal beta dynein heavy chain 2</fullName>
    </alternativeName>
    <alternativeName>
        <fullName evidence="19">Ciliary dynein heavy chain 2</fullName>
    </alternativeName>
</protein>
<dbReference type="InterPro" id="IPR027417">
    <property type="entry name" value="P-loop_NTPase"/>
</dbReference>
<dbReference type="FunFam" id="1.10.287.2620:FF:000002">
    <property type="entry name" value="Dynein heavy chain 2, axonemal"/>
    <property type="match status" value="1"/>
</dbReference>
<evidence type="ECO:0000256" key="7">
    <source>
        <dbReference type="ARBA" id="ARBA00022803"/>
    </source>
</evidence>
<dbReference type="Gene3D" id="1.20.140.100">
    <property type="entry name" value="Dynein heavy chain, N-terminal domain 2"/>
    <property type="match status" value="1"/>
</dbReference>
<dbReference type="Pfam" id="PF12775">
    <property type="entry name" value="AAA_7"/>
    <property type="match status" value="1"/>
</dbReference>
<dbReference type="InterPro" id="IPR013594">
    <property type="entry name" value="Dynein_heavy_tail"/>
</dbReference>
<dbReference type="PANTHER" id="PTHR46532:SF11">
    <property type="entry name" value="DYNEIN AXONEMAL HEAVY CHAIN 12"/>
    <property type="match status" value="1"/>
</dbReference>
<evidence type="ECO:0000256" key="12">
    <source>
        <dbReference type="ARBA" id="ARBA00023069"/>
    </source>
</evidence>
<evidence type="ECO:0000256" key="5">
    <source>
        <dbReference type="ARBA" id="ARBA00022737"/>
    </source>
</evidence>
<dbReference type="Pfam" id="PF17857">
    <property type="entry name" value="AAA_lid_1"/>
    <property type="match status" value="1"/>
</dbReference>
<dbReference type="Gene3D" id="1.20.58.1120">
    <property type="match status" value="1"/>
</dbReference>
<dbReference type="Gene3D" id="1.20.920.20">
    <property type="match status" value="1"/>
</dbReference>